<evidence type="ECO:0000256" key="3">
    <source>
        <dbReference type="ARBA" id="ARBA00011738"/>
    </source>
</evidence>
<gene>
    <name evidence="13" type="ORF">RZN69_22460</name>
</gene>
<dbReference type="GO" id="GO:0003700">
    <property type="term" value="F:DNA-binding transcription factor activity"/>
    <property type="evidence" value="ECO:0007669"/>
    <property type="project" value="InterPro"/>
</dbReference>
<protein>
    <recommendedName>
        <fullName evidence="4">Ferric uptake regulation protein</fullName>
    </recommendedName>
</protein>
<dbReference type="Pfam" id="PF01475">
    <property type="entry name" value="FUR"/>
    <property type="match status" value="1"/>
</dbReference>
<feature type="binding site" evidence="12">
    <location>
        <position position="106"/>
    </location>
    <ligand>
        <name>Zn(2+)</name>
        <dbReference type="ChEBI" id="CHEBI:29105"/>
    </ligand>
</feature>
<evidence type="ECO:0000313" key="13">
    <source>
        <dbReference type="EMBL" id="WOO41392.1"/>
    </source>
</evidence>
<reference evidence="13 14" key="1">
    <citation type="submission" date="2023-10" db="EMBL/GenBank/DDBJ databases">
        <title>Rubellicoccus peritrichatus gen. nov., sp. nov., isolated from an algae of coral reef tank.</title>
        <authorList>
            <person name="Luo J."/>
        </authorList>
    </citation>
    <scope>NUCLEOTIDE SEQUENCE [LARGE SCALE GENOMIC DNA]</scope>
    <source>
        <strain evidence="13 14">CR14</strain>
    </source>
</reference>
<dbReference type="PANTHER" id="PTHR33202">
    <property type="entry name" value="ZINC UPTAKE REGULATION PROTEIN"/>
    <property type="match status" value="1"/>
</dbReference>
<evidence type="ECO:0000256" key="6">
    <source>
        <dbReference type="ARBA" id="ARBA00022491"/>
    </source>
</evidence>
<evidence type="ECO:0000256" key="5">
    <source>
        <dbReference type="ARBA" id="ARBA00022490"/>
    </source>
</evidence>
<evidence type="ECO:0000256" key="8">
    <source>
        <dbReference type="ARBA" id="ARBA00022833"/>
    </source>
</evidence>
<keyword evidence="6" id="KW-0678">Repressor</keyword>
<name>A0AAQ3LBN1_9BACT</name>
<accession>A0AAQ3LBN1</accession>
<dbReference type="Gene3D" id="1.10.10.10">
    <property type="entry name" value="Winged helix-like DNA-binding domain superfamily/Winged helix DNA-binding domain"/>
    <property type="match status" value="1"/>
</dbReference>
<keyword evidence="5" id="KW-0963">Cytoplasm</keyword>
<sequence length="163" mass="18469">MSDVEQTAKEQLIAKAYNYWRSKGSTMTVVRKIICEIALEGKDSYDAETLLSRVRQVDRQISLSTVYRTLSNLVEANVLREFQGPADKKHYTVIHSEVDGRSHVVCQDCNQIFPLEDPCLALREGALARQQGFSTKNISLRMEASCDQLHEKGDCNRKQSSDN</sequence>
<comment type="similarity">
    <text evidence="2">Belongs to the Fur family.</text>
</comment>
<evidence type="ECO:0000256" key="11">
    <source>
        <dbReference type="ARBA" id="ARBA00023163"/>
    </source>
</evidence>
<evidence type="ECO:0000313" key="14">
    <source>
        <dbReference type="Proteomes" id="UP001304300"/>
    </source>
</evidence>
<dbReference type="InterPro" id="IPR043135">
    <property type="entry name" value="Fur_C"/>
</dbReference>
<comment type="cofactor">
    <cofactor evidence="12">
        <name>Zn(2+)</name>
        <dbReference type="ChEBI" id="CHEBI:29105"/>
    </cofactor>
    <text evidence="12">Binds 1 zinc ion per subunit.</text>
</comment>
<comment type="subcellular location">
    <subcellularLocation>
        <location evidence="1">Cytoplasm</location>
    </subcellularLocation>
</comment>
<keyword evidence="8 12" id="KW-0862">Zinc</keyword>
<dbReference type="SUPFAM" id="SSF46785">
    <property type="entry name" value="Winged helix' DNA-binding domain"/>
    <property type="match status" value="1"/>
</dbReference>
<dbReference type="GO" id="GO:0045892">
    <property type="term" value="P:negative regulation of DNA-templated transcription"/>
    <property type="evidence" value="ECO:0007669"/>
    <property type="project" value="TreeGrafter"/>
</dbReference>
<keyword evidence="11" id="KW-0804">Transcription</keyword>
<feature type="binding site" evidence="12">
    <location>
        <position position="109"/>
    </location>
    <ligand>
        <name>Zn(2+)</name>
        <dbReference type="ChEBI" id="CHEBI:29105"/>
    </ligand>
</feature>
<dbReference type="InterPro" id="IPR002481">
    <property type="entry name" value="FUR"/>
</dbReference>
<dbReference type="GO" id="GO:0000976">
    <property type="term" value="F:transcription cis-regulatory region binding"/>
    <property type="evidence" value="ECO:0007669"/>
    <property type="project" value="TreeGrafter"/>
</dbReference>
<keyword evidence="14" id="KW-1185">Reference proteome</keyword>
<dbReference type="PANTHER" id="PTHR33202:SF2">
    <property type="entry name" value="FERRIC UPTAKE REGULATION PROTEIN"/>
    <property type="match status" value="1"/>
</dbReference>
<evidence type="ECO:0000256" key="4">
    <source>
        <dbReference type="ARBA" id="ARBA00020910"/>
    </source>
</evidence>
<dbReference type="CDD" id="cd07153">
    <property type="entry name" value="Fur_like"/>
    <property type="match status" value="1"/>
</dbReference>
<dbReference type="AlphaFoldDB" id="A0AAQ3LBN1"/>
<evidence type="ECO:0000256" key="2">
    <source>
        <dbReference type="ARBA" id="ARBA00007957"/>
    </source>
</evidence>
<dbReference type="RefSeq" id="WP_317833876.1">
    <property type="nucleotide sequence ID" value="NZ_CP136920.1"/>
</dbReference>
<dbReference type="GO" id="GO:1900376">
    <property type="term" value="P:regulation of secondary metabolite biosynthetic process"/>
    <property type="evidence" value="ECO:0007669"/>
    <property type="project" value="TreeGrafter"/>
</dbReference>
<organism evidence="13 14">
    <name type="scientific">Rubellicoccus peritrichatus</name>
    <dbReference type="NCBI Taxonomy" id="3080537"/>
    <lineage>
        <taxon>Bacteria</taxon>
        <taxon>Pseudomonadati</taxon>
        <taxon>Verrucomicrobiota</taxon>
        <taxon>Opitutia</taxon>
        <taxon>Puniceicoccales</taxon>
        <taxon>Cerasicoccaceae</taxon>
        <taxon>Rubellicoccus</taxon>
    </lineage>
</organism>
<evidence type="ECO:0000256" key="1">
    <source>
        <dbReference type="ARBA" id="ARBA00004496"/>
    </source>
</evidence>
<dbReference type="InterPro" id="IPR036388">
    <property type="entry name" value="WH-like_DNA-bd_sf"/>
</dbReference>
<feature type="binding site" evidence="12">
    <location>
        <position position="146"/>
    </location>
    <ligand>
        <name>Zn(2+)</name>
        <dbReference type="ChEBI" id="CHEBI:29105"/>
    </ligand>
</feature>
<dbReference type="EMBL" id="CP136920">
    <property type="protein sequence ID" value="WOO41392.1"/>
    <property type="molecule type" value="Genomic_DNA"/>
</dbReference>
<evidence type="ECO:0000256" key="10">
    <source>
        <dbReference type="ARBA" id="ARBA00023125"/>
    </source>
</evidence>
<keyword evidence="10" id="KW-0238">DNA-binding</keyword>
<keyword evidence="9" id="KW-0805">Transcription regulation</keyword>
<dbReference type="GO" id="GO:0005829">
    <property type="term" value="C:cytosol"/>
    <property type="evidence" value="ECO:0007669"/>
    <property type="project" value="TreeGrafter"/>
</dbReference>
<evidence type="ECO:0000256" key="9">
    <source>
        <dbReference type="ARBA" id="ARBA00023015"/>
    </source>
</evidence>
<evidence type="ECO:0000256" key="12">
    <source>
        <dbReference type="PIRSR" id="PIRSR602481-1"/>
    </source>
</evidence>
<dbReference type="Gene3D" id="3.30.1490.190">
    <property type="match status" value="1"/>
</dbReference>
<evidence type="ECO:0000256" key="7">
    <source>
        <dbReference type="ARBA" id="ARBA00022723"/>
    </source>
</evidence>
<dbReference type="Proteomes" id="UP001304300">
    <property type="component" value="Chromosome"/>
</dbReference>
<proteinExistence type="inferred from homology"/>
<comment type="subunit">
    <text evidence="3">Homodimer.</text>
</comment>
<keyword evidence="7 12" id="KW-0479">Metal-binding</keyword>
<dbReference type="InterPro" id="IPR036390">
    <property type="entry name" value="WH_DNA-bd_sf"/>
</dbReference>
<dbReference type="GO" id="GO:0008270">
    <property type="term" value="F:zinc ion binding"/>
    <property type="evidence" value="ECO:0007669"/>
    <property type="project" value="TreeGrafter"/>
</dbReference>